<dbReference type="Proteomes" id="UP001275049">
    <property type="component" value="Unassembled WGS sequence"/>
</dbReference>
<feature type="region of interest" description="Disordered" evidence="1">
    <location>
        <begin position="225"/>
        <end position="248"/>
    </location>
</feature>
<dbReference type="InterPro" id="IPR057369">
    <property type="entry name" value="VG15"/>
</dbReference>
<evidence type="ECO:0008006" key="4">
    <source>
        <dbReference type="Google" id="ProtNLM"/>
    </source>
</evidence>
<evidence type="ECO:0000313" key="2">
    <source>
        <dbReference type="EMBL" id="MDY5133641.1"/>
    </source>
</evidence>
<proteinExistence type="predicted"/>
<protein>
    <recommendedName>
        <fullName evidence="4">Phage head morphogenesis domain-containing protein</fullName>
    </recommendedName>
</protein>
<comment type="caution">
    <text evidence="2">The sequence shown here is derived from an EMBL/GenBank/DDBJ whole genome shotgun (WGS) entry which is preliminary data.</text>
</comment>
<dbReference type="Pfam" id="PF25310">
    <property type="entry name" value="VG15"/>
    <property type="match status" value="1"/>
</dbReference>
<reference evidence="2 3" key="1">
    <citation type="submission" date="2023-10" db="EMBL/GenBank/DDBJ databases">
        <title>Whole Genome based description of the genera Actinobaculum and Actinotignum reveals a complex phylogenetic relationship within the species included in the genus Actinotignum.</title>
        <authorList>
            <person name="Jensen C.S."/>
            <person name="Dargis R."/>
            <person name="Kemp M."/>
            <person name="Christensen J.J."/>
        </authorList>
    </citation>
    <scope>NUCLEOTIDE SEQUENCE [LARGE SCALE GENOMIC DNA]</scope>
    <source>
        <strain evidence="2 3">SLA_B974</strain>
    </source>
</reference>
<organism evidence="2 3">
    <name type="scientific">Actinotignum urinale</name>
    <dbReference type="NCBI Taxonomy" id="190146"/>
    <lineage>
        <taxon>Bacteria</taxon>
        <taxon>Bacillati</taxon>
        <taxon>Actinomycetota</taxon>
        <taxon>Actinomycetes</taxon>
        <taxon>Actinomycetales</taxon>
        <taxon>Actinomycetaceae</taxon>
        <taxon>Actinotignum</taxon>
    </lineage>
</organism>
<dbReference type="EMBL" id="JAWNGA010000015">
    <property type="protein sequence ID" value="MDY5133641.1"/>
    <property type="molecule type" value="Genomic_DNA"/>
</dbReference>
<accession>A0ABU5G8I7</accession>
<keyword evidence="3" id="KW-1185">Reference proteome</keyword>
<evidence type="ECO:0000256" key="1">
    <source>
        <dbReference type="SAM" id="MobiDB-lite"/>
    </source>
</evidence>
<feature type="compositionally biased region" description="Basic and acidic residues" evidence="1">
    <location>
        <begin position="225"/>
        <end position="241"/>
    </location>
</feature>
<sequence length="262" mass="30254">MSAIAYSYQSIRLYENARDSLVGKAPEEFDEIYKKVAFMDFRDMRRILAVAYPAWIEKYGLAHAGVTAEFFEKTTGLVAATTDVENFENSPIDASFRWSFGGDKRKLAIDKDRFMKEIEESRARWEADKIKRKLKATGEKYILNAGRETIRKNVDKYEGVKYMRMVSGKKTCDWCLMVANRGVCTARSRTLGADKYKFHDNCHCTVVAVPSNEYEKYKKIARERIKGSEKANTRAREESAQRGRGRPRKNKPLYFYACISAF</sequence>
<name>A0ABU5G8I7_9ACTO</name>
<evidence type="ECO:0000313" key="3">
    <source>
        <dbReference type="Proteomes" id="UP001275049"/>
    </source>
</evidence>
<gene>
    <name evidence="2" type="ORF">R6G86_07795</name>
</gene>
<dbReference type="RefSeq" id="WP_320755515.1">
    <property type="nucleotide sequence ID" value="NZ_JAWNGA010000015.1"/>
</dbReference>